<name>A0A9X9PT81_GULGU</name>
<feature type="compositionally biased region" description="Polar residues" evidence="1">
    <location>
        <begin position="56"/>
        <end position="67"/>
    </location>
</feature>
<comment type="caution">
    <text evidence="2">The sequence shown here is derived from an EMBL/GenBank/DDBJ whole genome shotgun (WGS) entry which is preliminary data.</text>
</comment>
<sequence length="76" mass="8127">LLSADCSPQYCLTLLFGRVWGWPRSVDSTDSVHPPPGPLTSPKSCCPSVLCCPGSQELSQRSGTDFSKQAEAEEKG</sequence>
<gene>
    <name evidence="2" type="ORF">BN2614_LOCUS3</name>
</gene>
<organism evidence="2 3">
    <name type="scientific">Gulo gulo</name>
    <name type="common">Wolverine</name>
    <name type="synonym">Gluton</name>
    <dbReference type="NCBI Taxonomy" id="48420"/>
    <lineage>
        <taxon>Eukaryota</taxon>
        <taxon>Metazoa</taxon>
        <taxon>Chordata</taxon>
        <taxon>Craniata</taxon>
        <taxon>Vertebrata</taxon>
        <taxon>Euteleostomi</taxon>
        <taxon>Mammalia</taxon>
        <taxon>Eutheria</taxon>
        <taxon>Laurasiatheria</taxon>
        <taxon>Carnivora</taxon>
        <taxon>Caniformia</taxon>
        <taxon>Musteloidea</taxon>
        <taxon>Mustelidae</taxon>
        <taxon>Guloninae</taxon>
        <taxon>Gulo</taxon>
    </lineage>
</organism>
<evidence type="ECO:0000256" key="1">
    <source>
        <dbReference type="SAM" id="MobiDB-lite"/>
    </source>
</evidence>
<protein>
    <submittedName>
        <fullName evidence="2">Uncharacterized protein</fullName>
    </submittedName>
</protein>
<keyword evidence="3" id="KW-1185">Reference proteome</keyword>
<evidence type="ECO:0000313" key="2">
    <source>
        <dbReference type="EMBL" id="VCW50154.1"/>
    </source>
</evidence>
<proteinExistence type="predicted"/>
<feature type="non-terminal residue" evidence="2">
    <location>
        <position position="1"/>
    </location>
</feature>
<dbReference type="Proteomes" id="UP000269945">
    <property type="component" value="Unassembled WGS sequence"/>
</dbReference>
<reference evidence="2 3" key="1">
    <citation type="submission" date="2018-10" db="EMBL/GenBank/DDBJ databases">
        <authorList>
            <person name="Ekblom R."/>
            <person name="Jareborg N."/>
        </authorList>
    </citation>
    <scope>NUCLEOTIDE SEQUENCE [LARGE SCALE GENOMIC DNA]</scope>
    <source>
        <tissue evidence="2">Muscle</tissue>
    </source>
</reference>
<accession>A0A9X9PT81</accession>
<dbReference type="EMBL" id="CYRY02000645">
    <property type="protein sequence ID" value="VCW50154.1"/>
    <property type="molecule type" value="Genomic_DNA"/>
</dbReference>
<dbReference type="AlphaFoldDB" id="A0A9X9PT81"/>
<feature type="region of interest" description="Disordered" evidence="1">
    <location>
        <begin position="56"/>
        <end position="76"/>
    </location>
</feature>
<evidence type="ECO:0000313" key="3">
    <source>
        <dbReference type="Proteomes" id="UP000269945"/>
    </source>
</evidence>